<dbReference type="PROSITE" id="PS51733">
    <property type="entry name" value="BPL_LPL_CATALYTIC"/>
    <property type="match status" value="1"/>
</dbReference>
<dbReference type="PANTHER" id="PTHR12835:SF5">
    <property type="entry name" value="BIOTIN--PROTEIN LIGASE"/>
    <property type="match status" value="1"/>
</dbReference>
<evidence type="ECO:0000313" key="5">
    <source>
        <dbReference type="EMBL" id="MDO3395706.1"/>
    </source>
</evidence>
<evidence type="ECO:0000256" key="1">
    <source>
        <dbReference type="ARBA" id="ARBA00022598"/>
    </source>
</evidence>
<proteinExistence type="predicted"/>
<dbReference type="InterPro" id="IPR003142">
    <property type="entry name" value="BPL_C"/>
</dbReference>
<dbReference type="EC" id="6.3.4.15" evidence="3"/>
<dbReference type="InterPro" id="IPR045864">
    <property type="entry name" value="aa-tRNA-synth_II/BPL/LPL"/>
</dbReference>
<gene>
    <name evidence="5" type="ORF">QWJ41_08270</name>
</gene>
<dbReference type="CDD" id="cd16442">
    <property type="entry name" value="BPL"/>
    <property type="match status" value="1"/>
</dbReference>
<evidence type="ECO:0000259" key="4">
    <source>
        <dbReference type="PROSITE" id="PS51733"/>
    </source>
</evidence>
<keyword evidence="6" id="KW-1185">Reference proteome</keyword>
<name>A0ABT8TP21_9ACTN</name>
<protein>
    <recommendedName>
        <fullName evidence="3">biotin--[biotin carboxyl-carrier protein] ligase</fullName>
        <ecNumber evidence="3">6.3.4.15</ecNumber>
    </recommendedName>
</protein>
<dbReference type="RefSeq" id="WP_302707201.1">
    <property type="nucleotide sequence ID" value="NZ_JAULSC010000006.1"/>
</dbReference>
<accession>A0ABT8TP21</accession>
<dbReference type="Gene3D" id="2.30.30.100">
    <property type="match status" value="1"/>
</dbReference>
<dbReference type="EMBL" id="JAULSC010000006">
    <property type="protein sequence ID" value="MDO3395706.1"/>
    <property type="molecule type" value="Genomic_DNA"/>
</dbReference>
<keyword evidence="2" id="KW-0092">Biotin</keyword>
<evidence type="ECO:0000256" key="2">
    <source>
        <dbReference type="ARBA" id="ARBA00023267"/>
    </source>
</evidence>
<evidence type="ECO:0000313" key="6">
    <source>
        <dbReference type="Proteomes" id="UP001168363"/>
    </source>
</evidence>
<keyword evidence="1 5" id="KW-0436">Ligase</keyword>
<dbReference type="Proteomes" id="UP001168363">
    <property type="component" value="Unassembled WGS sequence"/>
</dbReference>
<reference evidence="5" key="1">
    <citation type="submission" date="2023-06" db="EMBL/GenBank/DDBJ databases">
        <title>Genome sequence of Nocardioides sp. SOB44.</title>
        <authorList>
            <person name="Zhang G."/>
        </authorList>
    </citation>
    <scope>NUCLEOTIDE SEQUENCE</scope>
    <source>
        <strain evidence="5">SOB44</strain>
    </source>
</reference>
<dbReference type="GO" id="GO:0004077">
    <property type="term" value="F:biotin--[biotin carboxyl-carrier protein] ligase activity"/>
    <property type="evidence" value="ECO:0007669"/>
    <property type="project" value="UniProtKB-EC"/>
</dbReference>
<dbReference type="InterPro" id="IPR004408">
    <property type="entry name" value="Biotin_CoA_COase_ligase"/>
</dbReference>
<dbReference type="Gene3D" id="3.30.930.10">
    <property type="entry name" value="Bira Bifunctional Protein, Domain 2"/>
    <property type="match status" value="1"/>
</dbReference>
<feature type="domain" description="BPL/LPL catalytic" evidence="4">
    <location>
        <begin position="12"/>
        <end position="202"/>
    </location>
</feature>
<dbReference type="Pfam" id="PF03099">
    <property type="entry name" value="BPL_LplA_LipB"/>
    <property type="match status" value="1"/>
</dbReference>
<dbReference type="PANTHER" id="PTHR12835">
    <property type="entry name" value="BIOTIN PROTEIN LIGASE"/>
    <property type="match status" value="1"/>
</dbReference>
<dbReference type="InterPro" id="IPR004143">
    <property type="entry name" value="BPL_LPL_catalytic"/>
</dbReference>
<dbReference type="Pfam" id="PF02237">
    <property type="entry name" value="BPL_C"/>
    <property type="match status" value="1"/>
</dbReference>
<organism evidence="5 6">
    <name type="scientific">Nocardioides cremeus</name>
    <dbReference type="NCBI Taxonomy" id="3058044"/>
    <lineage>
        <taxon>Bacteria</taxon>
        <taxon>Bacillati</taxon>
        <taxon>Actinomycetota</taxon>
        <taxon>Actinomycetes</taxon>
        <taxon>Propionibacteriales</taxon>
        <taxon>Nocardioidaceae</taxon>
        <taxon>Nocardioides</taxon>
    </lineage>
</organism>
<sequence length="277" mass="29112">MPDTTPRRPPLDDPLDTTRLAVPGLLVEVVEESPSTNALVAERAREGAPEGLVVVTEHQTAGRGRLDRTWSTPARSALTFSLLLRPRLPAEQWPWLPLLTGHAVAGALLAHGFPAGVKWPNDVLVEDRKVAGILVERVETPTGPAAVVGIGLNVRLPADLLPVPTATSLLVEAQERGVDLPARDRLLVSLLETLRAAYDAWQAGGDAAADRLRAAYAEACVTIGRSVRVELPATEALVGTAVGVDRHGRLLVEPADQGPGGAAVAVSAGDVVHVRPA</sequence>
<evidence type="ECO:0000256" key="3">
    <source>
        <dbReference type="ARBA" id="ARBA00024227"/>
    </source>
</evidence>
<dbReference type="NCBIfam" id="TIGR00121">
    <property type="entry name" value="birA_ligase"/>
    <property type="match status" value="1"/>
</dbReference>
<dbReference type="SUPFAM" id="SSF55681">
    <property type="entry name" value="Class II aaRS and biotin synthetases"/>
    <property type="match status" value="1"/>
</dbReference>
<comment type="caution">
    <text evidence="5">The sequence shown here is derived from an EMBL/GenBank/DDBJ whole genome shotgun (WGS) entry which is preliminary data.</text>
</comment>